<organism evidence="2">
    <name type="scientific">Oceaniferula spumae</name>
    <dbReference type="NCBI Taxonomy" id="2979115"/>
    <lineage>
        <taxon>Bacteria</taxon>
        <taxon>Pseudomonadati</taxon>
        <taxon>Verrucomicrobiota</taxon>
        <taxon>Verrucomicrobiia</taxon>
        <taxon>Verrucomicrobiales</taxon>
        <taxon>Verrucomicrobiaceae</taxon>
        <taxon>Oceaniferula</taxon>
    </lineage>
</organism>
<feature type="transmembrane region" description="Helical" evidence="1">
    <location>
        <begin position="33"/>
        <end position="60"/>
    </location>
</feature>
<keyword evidence="1" id="KW-1133">Transmembrane helix</keyword>
<evidence type="ECO:0008006" key="3">
    <source>
        <dbReference type="Google" id="ProtNLM"/>
    </source>
</evidence>
<gene>
    <name evidence="2" type="ORF">NT6N_32140</name>
</gene>
<protein>
    <recommendedName>
        <fullName evidence="3">Phage holin family protein</fullName>
    </recommendedName>
</protein>
<proteinExistence type="predicted"/>
<feature type="transmembrane region" description="Helical" evidence="1">
    <location>
        <begin position="66"/>
        <end position="87"/>
    </location>
</feature>
<dbReference type="KEGG" id="osu:NT6N_32140"/>
<sequence length="107" mass="11226">MNESTNTNTVTETQPAVAELTTKWVKILAGPTVTLVSCGLIIGLALTGLALMGVSAVIWLLSGADWFCGFGLFTGGMFLASAMVLFLGQLTRAGDAIYRNRQKAEAA</sequence>
<dbReference type="EMBL" id="AP026866">
    <property type="protein sequence ID" value="BDS08174.1"/>
    <property type="molecule type" value="Genomic_DNA"/>
</dbReference>
<keyword evidence="1" id="KW-0472">Membrane</keyword>
<evidence type="ECO:0000313" key="2">
    <source>
        <dbReference type="EMBL" id="BDS08174.1"/>
    </source>
</evidence>
<dbReference type="AlphaFoldDB" id="A0AAT9FQI6"/>
<evidence type="ECO:0000256" key="1">
    <source>
        <dbReference type="SAM" id="Phobius"/>
    </source>
</evidence>
<name>A0AAT9FQI6_9BACT</name>
<reference evidence="2" key="1">
    <citation type="submission" date="2024-07" db="EMBL/GenBank/DDBJ databases">
        <title>Complete genome sequence of Verrucomicrobiaceae bacterium NT6N.</title>
        <authorList>
            <person name="Huang C."/>
            <person name="Takami H."/>
            <person name="Hamasaki K."/>
        </authorList>
    </citation>
    <scope>NUCLEOTIDE SEQUENCE</scope>
    <source>
        <strain evidence="2">NT6N</strain>
    </source>
</reference>
<accession>A0AAT9FQI6</accession>
<keyword evidence="1" id="KW-0812">Transmembrane</keyword>